<feature type="region of interest" description="Disordered" evidence="1">
    <location>
        <begin position="156"/>
        <end position="175"/>
    </location>
</feature>
<organism evidence="3 4">
    <name type="scientific">Vanrija albida</name>
    <dbReference type="NCBI Taxonomy" id="181172"/>
    <lineage>
        <taxon>Eukaryota</taxon>
        <taxon>Fungi</taxon>
        <taxon>Dikarya</taxon>
        <taxon>Basidiomycota</taxon>
        <taxon>Agaricomycotina</taxon>
        <taxon>Tremellomycetes</taxon>
        <taxon>Trichosporonales</taxon>
        <taxon>Trichosporonaceae</taxon>
        <taxon>Vanrija</taxon>
    </lineage>
</organism>
<accession>A0ABR3Q909</accession>
<gene>
    <name evidence="3" type="ORF">Q8F55_001781</name>
</gene>
<protein>
    <recommendedName>
        <fullName evidence="2">A to I editase domain-containing protein</fullName>
    </recommendedName>
</protein>
<evidence type="ECO:0000259" key="2">
    <source>
        <dbReference type="PROSITE" id="PS50141"/>
    </source>
</evidence>
<sequence>MADTIAERVVATAHAAYAALPKHGKPIVRDNGVAEWTILAAILVLKDDGDPHLVSLGTGVKVLPAARLPPLGDTVHDCHAEVLARRGFLRWLVAEAGRVQRGEGSEWVEWVGEKFVLAPGVQVALYVSALPCGDASTLHTAAHQPADAAEAFKAEAERRAGEQDAAPAPTEAVRGRNGYENYGAIRTKPGRTDSPPSISFSCSDKIATWTVLGLPGGLLGQLFAPVYLDLIVIGGVKMPEGHNAAEWQATVVAEAERALFRRVEGVEGEPRARSPLTAGLVPPPYRVTRPRIHLTPHRFELSREAALARGAVDPSTSTVSLSHVPCLGKPEVIINGCAQGSGWKAPGTTLLKDKQRSRVCKIEVLRAVVGLQQASGSDDTLADTTYHALKHANAPYQAAKAALRGVPAERLTAEWAKRLPHEFDTTAGGGAARPPFTGWIATGARYESFTARGVVQS</sequence>
<dbReference type="GeneID" id="95982824"/>
<dbReference type="PROSITE" id="PS50141">
    <property type="entry name" value="A_DEAMIN_EDITASE"/>
    <property type="match status" value="1"/>
</dbReference>
<dbReference type="PANTHER" id="PTHR10910">
    <property type="entry name" value="EUKARYOTE SPECIFIC DSRNA BINDING PROTEIN"/>
    <property type="match status" value="1"/>
</dbReference>
<dbReference type="InterPro" id="IPR002466">
    <property type="entry name" value="A_deamin"/>
</dbReference>
<name>A0ABR3Q909_9TREE</name>
<feature type="domain" description="A to I editase" evidence="2">
    <location>
        <begin position="55"/>
        <end position="418"/>
    </location>
</feature>
<dbReference type="RefSeq" id="XP_069210782.1">
    <property type="nucleotide sequence ID" value="XM_069350396.1"/>
</dbReference>
<proteinExistence type="predicted"/>
<keyword evidence="4" id="KW-1185">Reference proteome</keyword>
<evidence type="ECO:0000313" key="3">
    <source>
        <dbReference type="EMBL" id="KAL1410838.1"/>
    </source>
</evidence>
<dbReference type="EMBL" id="JBBXJM010000002">
    <property type="protein sequence ID" value="KAL1410838.1"/>
    <property type="molecule type" value="Genomic_DNA"/>
</dbReference>
<reference evidence="3 4" key="1">
    <citation type="submission" date="2023-08" db="EMBL/GenBank/DDBJ databases">
        <title>Annotated Genome Sequence of Vanrija albida AlHP1.</title>
        <authorList>
            <person name="Herzog R."/>
        </authorList>
    </citation>
    <scope>NUCLEOTIDE SEQUENCE [LARGE SCALE GENOMIC DNA]</scope>
    <source>
        <strain evidence="3 4">AlHP1</strain>
    </source>
</reference>
<dbReference type="Proteomes" id="UP001565368">
    <property type="component" value="Unassembled WGS sequence"/>
</dbReference>
<evidence type="ECO:0000313" key="4">
    <source>
        <dbReference type="Proteomes" id="UP001565368"/>
    </source>
</evidence>
<comment type="caution">
    <text evidence="3">The sequence shown here is derived from an EMBL/GenBank/DDBJ whole genome shotgun (WGS) entry which is preliminary data.</text>
</comment>
<evidence type="ECO:0000256" key="1">
    <source>
        <dbReference type="SAM" id="MobiDB-lite"/>
    </source>
</evidence>
<dbReference type="SMART" id="SM00552">
    <property type="entry name" value="ADEAMc"/>
    <property type="match status" value="1"/>
</dbReference>
<dbReference type="Pfam" id="PF02137">
    <property type="entry name" value="A_deamin"/>
    <property type="match status" value="1"/>
</dbReference>
<dbReference type="PANTHER" id="PTHR10910:SF62">
    <property type="entry name" value="AT07585P-RELATED"/>
    <property type="match status" value="1"/>
</dbReference>